<reference evidence="2 3" key="1">
    <citation type="submission" date="2015-09" db="EMBL/GenBank/DDBJ databases">
        <authorList>
            <consortium name="Pathogen Informatics"/>
        </authorList>
    </citation>
    <scope>NUCLEOTIDE SEQUENCE [LARGE SCALE GENOMIC DNA]</scope>
    <source>
        <strain evidence="2 3">2789STDY5834946</strain>
    </source>
</reference>
<keyword evidence="1" id="KW-0812">Transmembrane</keyword>
<evidence type="ECO:0000256" key="1">
    <source>
        <dbReference type="SAM" id="Phobius"/>
    </source>
</evidence>
<organism evidence="2 3">
    <name type="scientific">Bacteroides caccae</name>
    <dbReference type="NCBI Taxonomy" id="47678"/>
    <lineage>
        <taxon>Bacteria</taxon>
        <taxon>Pseudomonadati</taxon>
        <taxon>Bacteroidota</taxon>
        <taxon>Bacteroidia</taxon>
        <taxon>Bacteroidales</taxon>
        <taxon>Bacteroidaceae</taxon>
        <taxon>Bacteroides</taxon>
    </lineage>
</organism>
<dbReference type="Proteomes" id="UP000095725">
    <property type="component" value="Unassembled WGS sequence"/>
</dbReference>
<accession>A0A174TJQ1</accession>
<feature type="transmembrane region" description="Helical" evidence="1">
    <location>
        <begin position="6"/>
        <end position="25"/>
    </location>
</feature>
<keyword evidence="1" id="KW-1133">Transmembrane helix</keyword>
<keyword evidence="1" id="KW-0472">Membrane</keyword>
<feature type="transmembrane region" description="Helical" evidence="1">
    <location>
        <begin position="45"/>
        <end position="62"/>
    </location>
</feature>
<gene>
    <name evidence="2" type="ORF">ERS852558_01841</name>
</gene>
<evidence type="ECO:0000313" key="2">
    <source>
        <dbReference type="EMBL" id="CUQ10314.1"/>
    </source>
</evidence>
<protein>
    <submittedName>
        <fullName evidence="2">Uncharacterized protein</fullName>
    </submittedName>
</protein>
<name>A0A174TJQ1_9BACE</name>
<dbReference type="EMBL" id="CZBL01000006">
    <property type="protein sequence ID" value="CUQ10314.1"/>
    <property type="molecule type" value="Genomic_DNA"/>
</dbReference>
<dbReference type="AlphaFoldDB" id="A0A174TJQ1"/>
<proteinExistence type="predicted"/>
<sequence length="266" mass="30013">MAGYKSYPAIFIFLNKNIMLIINVVSLMQKYRIMHNKATTSSNFLLYPVISFLLMFGLLIAGCSDNENEEELPAPDVPDYSTIIVKDIQNMPKNFTFDRVEVKVTGLDWQVIETLIFPYENGQIVMTLPATFPSERLQKVDRRNGDMAGYWTGTSNDGDALVATLGDFFVFNGDTRVGRIALSNWSGNGSSAEKATLVSYQYADRPFILTGSDKSYYYSECSFNKGWNIFANINPSEGSSQKVLRTTTVPESTLFWRLAESYVYNK</sequence>
<evidence type="ECO:0000313" key="3">
    <source>
        <dbReference type="Proteomes" id="UP000095725"/>
    </source>
</evidence>